<dbReference type="Gramene" id="Manes.11G112300.8.v8.1">
    <property type="protein sequence ID" value="Manes.11G112300.8.v8.1.CDS"/>
    <property type="gene ID" value="Manes.11G112300.v8.1"/>
</dbReference>
<dbReference type="EMBL" id="CM004397">
    <property type="protein sequence ID" value="OAY37585.1"/>
    <property type="molecule type" value="Genomic_DNA"/>
</dbReference>
<feature type="compositionally biased region" description="Polar residues" evidence="1">
    <location>
        <begin position="276"/>
        <end position="307"/>
    </location>
</feature>
<evidence type="ECO:0000259" key="2">
    <source>
        <dbReference type="Pfam" id="PF04782"/>
    </source>
</evidence>
<reference evidence="4 5" key="1">
    <citation type="submission" date="2016-02" db="EMBL/GenBank/DDBJ databases">
        <title>WGS assembly of Manihot esculenta.</title>
        <authorList>
            <person name="Bredeson J.V."/>
            <person name="Prochnik S.E."/>
            <person name="Lyons J.B."/>
            <person name="Schmutz J."/>
            <person name="Grimwood J."/>
            <person name="Vrebalov J."/>
            <person name="Bart R.S."/>
            <person name="Amuge T."/>
            <person name="Ferguson M.E."/>
            <person name="Green R."/>
            <person name="Putnam N."/>
            <person name="Stites J."/>
            <person name="Rounsley S."/>
            <person name="Rokhsar D.S."/>
        </authorList>
    </citation>
    <scope>NUCLEOTIDE SEQUENCE [LARGE SCALE GENOMIC DNA]</scope>
    <source>
        <strain evidence="5">cv. AM560-2</strain>
        <tissue evidence="4">Leaf</tissue>
    </source>
</reference>
<feature type="compositionally biased region" description="Polar residues" evidence="1">
    <location>
        <begin position="685"/>
        <end position="702"/>
    </location>
</feature>
<evidence type="ECO:0008006" key="6">
    <source>
        <dbReference type="Google" id="ProtNLM"/>
    </source>
</evidence>
<dbReference type="PANTHER" id="PTHR21450">
    <property type="entry name" value="PROTEIN ALTERED PHOSPHATE STARVATION RESPONSE 1"/>
    <property type="match status" value="1"/>
</dbReference>
<feature type="region of interest" description="Disordered" evidence="1">
    <location>
        <begin position="406"/>
        <end position="428"/>
    </location>
</feature>
<dbReference type="AlphaFoldDB" id="A0A251KAN4"/>
<feature type="compositionally biased region" description="Low complexity" evidence="1">
    <location>
        <begin position="263"/>
        <end position="275"/>
    </location>
</feature>
<dbReference type="OrthoDB" id="694308at2759"/>
<feature type="domain" description="DUF632" evidence="2">
    <location>
        <begin position="329"/>
        <end position="671"/>
    </location>
</feature>
<feature type="region of interest" description="Disordered" evidence="1">
    <location>
        <begin position="674"/>
        <end position="703"/>
    </location>
</feature>
<proteinExistence type="predicted"/>
<accession>A0A251KAN4</accession>
<sequence>MGVTSSKVEEDKALHLCRERKKFVRQALDGRCSLAAAHVAYVQSLKNVGTALSKFIESEAPIESSLYTSTNATPEPLALTEKSLSHFSISSPSLSHPVDANLSLSPSPPSSSRFHANHMKFRGFSSRKVEEKPPVVVTETLTSSSIPQNTTPRSLEKPETSPFEGSSVPPGTTPWDYFELLHPIDHELSFQELKEMKPGLENIDDVRRLREEEGIPELEDEEEKHSFHASEESEDSECEFDDPPADTLVRSFENVNRVQDHVAPSASPAMPSAGSVTSENELLNGEKSNSPHLSPLRTPTSAVAVSSETKKTPVKEDGTENKISPKDFFSSIKDIEYLFIKASEAGKEVPRMLEANKLHFRPIAPAKENGSVLSMFLKACLSCGEDPSQVQEEPAQNSVKYLTWHRTTSSRSSSSRNPLGSHARNDTEDLSGDTFENFCMISGSHASTLDRLYAWERKLYDEVKASSMVRREYDVKRTILRQLESKGENNNKIDKTRAVVKDLHSRIRVAIHRIDSISKRIEELRDKELQPQLEELIDGLSRMWEVMFECHKLQFHIISIAYKNGSAKISMQSESHRQITILLENELDSLSSCFTKWIGAQSSYLQAINDWLFKCVFLPEKPTKKKRKQPSPSLTLRRSGPPIYVTCGVWLEKLENLPAKAVADAMKGLAGETANLLPRQEKNQGKSSNLGLSKADNGSDSGINMLRDEASEDFISGFERFRLSLEGFLGQLNNFAECSVKMYEELKKSIQDAKNPPSQPPFQPQVV</sequence>
<feature type="region of interest" description="Disordered" evidence="1">
    <location>
        <begin position="211"/>
        <end position="246"/>
    </location>
</feature>
<dbReference type="Gramene" id="Manes.11G112300.9.v8.1">
    <property type="protein sequence ID" value="Manes.11G112300.9.v8.1.CDS"/>
    <property type="gene ID" value="Manes.11G112300.v8.1"/>
</dbReference>
<dbReference type="InterPro" id="IPR006868">
    <property type="entry name" value="DUF630"/>
</dbReference>
<evidence type="ECO:0000313" key="4">
    <source>
        <dbReference type="EMBL" id="OAY37584.1"/>
    </source>
</evidence>
<dbReference type="Gramene" id="Manes.11G112300.7.v8.1">
    <property type="protein sequence ID" value="Manes.11G112300.7.v8.1.CDS"/>
    <property type="gene ID" value="Manes.11G112300.v8.1"/>
</dbReference>
<dbReference type="OMA" id="TPQWDFF"/>
<dbReference type="EMBL" id="CM004397">
    <property type="protein sequence ID" value="OAY37584.1"/>
    <property type="molecule type" value="Genomic_DNA"/>
</dbReference>
<dbReference type="Gramene" id="Manes.11G112300.10.v8.1">
    <property type="protein sequence ID" value="Manes.11G112300.10.v8.1.CDS"/>
    <property type="gene ID" value="Manes.11G112300.v8.1"/>
</dbReference>
<evidence type="ECO:0000259" key="3">
    <source>
        <dbReference type="Pfam" id="PF04783"/>
    </source>
</evidence>
<dbReference type="Pfam" id="PF04782">
    <property type="entry name" value="DUF632"/>
    <property type="match status" value="1"/>
</dbReference>
<dbReference type="PANTHER" id="PTHR21450:SF6">
    <property type="entry name" value="EXPRESSED PROTEIN"/>
    <property type="match status" value="1"/>
</dbReference>
<gene>
    <name evidence="4" type="ORF">MANES_11G112300</name>
</gene>
<dbReference type="STRING" id="3983.A0A251KAN4"/>
<keyword evidence="5" id="KW-1185">Reference proteome</keyword>
<feature type="region of interest" description="Disordered" evidence="1">
    <location>
        <begin position="138"/>
        <end position="170"/>
    </location>
</feature>
<feature type="domain" description="DUF630" evidence="3">
    <location>
        <begin position="1"/>
        <end position="59"/>
    </location>
</feature>
<feature type="compositionally biased region" description="Low complexity" evidence="1">
    <location>
        <begin position="406"/>
        <end position="416"/>
    </location>
</feature>
<name>A0A251KAN4_MANES</name>
<dbReference type="Pfam" id="PF04783">
    <property type="entry name" value="DUF630"/>
    <property type="match status" value="1"/>
</dbReference>
<dbReference type="InterPro" id="IPR006867">
    <property type="entry name" value="DUF632"/>
</dbReference>
<feature type="compositionally biased region" description="Polar residues" evidence="1">
    <location>
        <begin position="141"/>
        <end position="153"/>
    </location>
</feature>
<protein>
    <recommendedName>
        <fullName evidence="6">DUF632 domain-containing protein</fullName>
    </recommendedName>
</protein>
<feature type="compositionally biased region" description="Acidic residues" evidence="1">
    <location>
        <begin position="232"/>
        <end position="244"/>
    </location>
</feature>
<evidence type="ECO:0000256" key="1">
    <source>
        <dbReference type="SAM" id="MobiDB-lite"/>
    </source>
</evidence>
<evidence type="ECO:0000313" key="5">
    <source>
        <dbReference type="Proteomes" id="UP000091857"/>
    </source>
</evidence>
<organism evidence="4 5">
    <name type="scientific">Manihot esculenta</name>
    <name type="common">Cassava</name>
    <name type="synonym">Jatropha manihot</name>
    <dbReference type="NCBI Taxonomy" id="3983"/>
    <lineage>
        <taxon>Eukaryota</taxon>
        <taxon>Viridiplantae</taxon>
        <taxon>Streptophyta</taxon>
        <taxon>Embryophyta</taxon>
        <taxon>Tracheophyta</taxon>
        <taxon>Spermatophyta</taxon>
        <taxon>Magnoliopsida</taxon>
        <taxon>eudicotyledons</taxon>
        <taxon>Gunneridae</taxon>
        <taxon>Pentapetalae</taxon>
        <taxon>rosids</taxon>
        <taxon>fabids</taxon>
        <taxon>Malpighiales</taxon>
        <taxon>Euphorbiaceae</taxon>
        <taxon>Crotonoideae</taxon>
        <taxon>Manihoteae</taxon>
        <taxon>Manihot</taxon>
    </lineage>
</organism>
<dbReference type="Proteomes" id="UP000091857">
    <property type="component" value="Chromosome 11"/>
</dbReference>
<feature type="region of interest" description="Disordered" evidence="1">
    <location>
        <begin position="262"/>
        <end position="319"/>
    </location>
</feature>
<feature type="compositionally biased region" description="Basic and acidic residues" evidence="1">
    <location>
        <begin position="308"/>
        <end position="319"/>
    </location>
</feature>